<comment type="catalytic activity">
    <reaction evidence="1">
        <text>S-ubiquitinyl-[E2 ubiquitin-conjugating enzyme]-L-cysteine + [acceptor protein]-L-lysine = [E2 ubiquitin-conjugating enzyme]-L-cysteine + N(6)-ubiquitinyl-[acceptor protein]-L-lysine.</text>
        <dbReference type="EC" id="2.3.2.26"/>
    </reaction>
</comment>
<dbReference type="FunFam" id="3.30.2160.10:FF:000002">
    <property type="entry name" value="Putative Ubiquitin-protein ligase E3C"/>
    <property type="match status" value="1"/>
</dbReference>
<dbReference type="InParanoid" id="A0A7C8NBW5"/>
<dbReference type="SMART" id="SM00119">
    <property type="entry name" value="HECTc"/>
    <property type="match status" value="1"/>
</dbReference>
<name>A0A7C8NBW5_9PEZI</name>
<evidence type="ECO:0000256" key="5">
    <source>
        <dbReference type="ARBA" id="ARBA00022786"/>
    </source>
</evidence>
<dbReference type="Proteomes" id="UP000481858">
    <property type="component" value="Unassembled WGS sequence"/>
</dbReference>
<evidence type="ECO:0000313" key="10">
    <source>
        <dbReference type="Proteomes" id="UP000481858"/>
    </source>
</evidence>
<feature type="region of interest" description="Disordered" evidence="7">
    <location>
        <begin position="336"/>
        <end position="355"/>
    </location>
</feature>
<feature type="active site" description="Glycyl thioester intermediate" evidence="6">
    <location>
        <position position="1135"/>
    </location>
</feature>
<proteinExistence type="predicted"/>
<sequence length="1167" mass="131656">MFTTFTGSSRRPRNVDLSGQRNTNPWASSSRAPAQSGASKTVAQAQAERERRHREREELTASKRLQKVWRGYRDRRQLRDLRRQEYDALYRHPIFPENARQRIKQAFPVLLAILVPNRPDDQQRLDLFIADILSLSPTPSSPIDFSIFNPIAWDRLARLLVRALEKRDQDSSHTLLIIVTDIVKQRPTSIKPVLKLYYVALAQFADKTPLSSSSKEQSRILSEAVVAPLSSNPDNATSDLGSYQTLAYTFFTSAKLGLLQRNPEGIARLLDLGALSQSIIRAFSTPEFPNNKTKDDLLWLLAHFVALNRAVPASRGSRYLEALYLQMSFLAVDIRSRSNPPQERDDEYVSDPDEDIEMPDYAPLPEYIVSQLEFLVNEDGITDLLSRFASTASAINHLSEDTSLLAGYTLVLLRCFPTHGDDIKMRLFQGDIRTVDGEINSTLPSVKFFWEAASKTNVFTTIVQQAKAKEKSASVLSLLEQNPVLDLEWRTLLLFLELYNFLLRVTDDEDFLSRETDIAMEQSQATQRIRASSLNLDELKLLVNFLKHLAFPLYYNLPDIMRSRQASQRLDAVMGVGPAKSGDTKDAPASFAGIIGMELLSLRDVVSSAMRALYERDSRRQFLPKDFWLMTAKFDMGVFISAVVLEELRNDELSEEDEEENDSGSDPSGPSHNHAGDWLSRSTDRRRLQTSHSDKLRNTIGPKLEVLRNMPFAIPFEIRVQIFRQFVHLDKSKRRGGHVDPDRWRLAILSGEGGPNGPMALGRQYLGRHTATVGRGRVFEDAFDQFYSLGEGLKEPIQITFVDQFDQPEAGIDGGGVTKEFLISVTNDAFGPDRSDGKTYFTSNNQNLLYPNPSIFDDTAAKLRNYGIAEGSEGWRSEVGNLVKRYEFLGRIVGKCMYEGILIDISFASFFLLKWASSGQSTSTDYRANLNDLRDLDPELYQGLMSLKNYPGDVADLSLDFTIADSVWDPSGDRRTITRPLRKDGANIPVTNKDRPLYISYVANHRLVAQQYRQTKAFLRGLGSIINPSWLSMFNQSELQRLIGGDSSEIDVEDLRRNTSYSGLYAIGDDGQEHPTICFFWDVMRKLKDSERRDVLKYVTSTPRAPLLGFSQLKPQFSIRDGGIDEERLPSTSTCVNLLKLPVYKSAATLKAKLLYAVQSGAGFDLS</sequence>
<gene>
    <name evidence="9" type="ORF">GQX73_g1809</name>
</gene>
<dbReference type="PANTHER" id="PTHR45700:SF2">
    <property type="entry name" value="UBIQUITIN-PROTEIN LIGASE E3C"/>
    <property type="match status" value="1"/>
</dbReference>
<dbReference type="Pfam" id="PF00632">
    <property type="entry name" value="HECT"/>
    <property type="match status" value="1"/>
</dbReference>
<dbReference type="EC" id="2.3.2.26" evidence="3"/>
<reference evidence="9 10" key="1">
    <citation type="submission" date="2019-12" db="EMBL/GenBank/DDBJ databases">
        <title>Draft genome sequence of the ascomycete Xylaria multiplex DSM 110363.</title>
        <authorList>
            <person name="Buettner E."/>
            <person name="Kellner H."/>
        </authorList>
    </citation>
    <scope>NUCLEOTIDE SEQUENCE [LARGE SCALE GENOMIC DNA]</scope>
    <source>
        <strain evidence="9 10">DSM 110363</strain>
    </source>
</reference>
<dbReference type="OrthoDB" id="8068875at2759"/>
<dbReference type="PANTHER" id="PTHR45700">
    <property type="entry name" value="UBIQUITIN-PROTEIN LIGASE E3C"/>
    <property type="match status" value="1"/>
</dbReference>
<dbReference type="SUPFAM" id="SSF56204">
    <property type="entry name" value="Hect, E3 ligase catalytic domain"/>
    <property type="match status" value="1"/>
</dbReference>
<evidence type="ECO:0000256" key="2">
    <source>
        <dbReference type="ARBA" id="ARBA00004906"/>
    </source>
</evidence>
<evidence type="ECO:0000256" key="1">
    <source>
        <dbReference type="ARBA" id="ARBA00000885"/>
    </source>
</evidence>
<feature type="compositionally biased region" description="Basic and acidic residues" evidence="7">
    <location>
        <begin position="47"/>
        <end position="59"/>
    </location>
</feature>
<protein>
    <recommendedName>
        <fullName evidence="3">HECT-type E3 ubiquitin transferase</fullName>
        <ecNumber evidence="3">2.3.2.26</ecNumber>
    </recommendedName>
</protein>
<comment type="pathway">
    <text evidence="2">Protein modification; protein ubiquitination.</text>
</comment>
<dbReference type="Gene3D" id="3.30.2410.10">
    <property type="entry name" value="Hect, E3 ligase catalytic domain"/>
    <property type="match status" value="1"/>
</dbReference>
<evidence type="ECO:0000256" key="4">
    <source>
        <dbReference type="ARBA" id="ARBA00022679"/>
    </source>
</evidence>
<dbReference type="InterPro" id="IPR035983">
    <property type="entry name" value="Hect_E3_ubiquitin_ligase"/>
</dbReference>
<feature type="region of interest" description="Disordered" evidence="7">
    <location>
        <begin position="1"/>
        <end position="59"/>
    </location>
</feature>
<evidence type="ECO:0000256" key="7">
    <source>
        <dbReference type="SAM" id="MobiDB-lite"/>
    </source>
</evidence>
<keyword evidence="5 6" id="KW-0833">Ubl conjugation pathway</keyword>
<feature type="compositionally biased region" description="Acidic residues" evidence="7">
    <location>
        <begin position="344"/>
        <end position="355"/>
    </location>
</feature>
<feature type="region of interest" description="Disordered" evidence="7">
    <location>
        <begin position="651"/>
        <end position="695"/>
    </location>
</feature>
<feature type="compositionally biased region" description="Acidic residues" evidence="7">
    <location>
        <begin position="653"/>
        <end position="663"/>
    </location>
</feature>
<dbReference type="GO" id="GO:0000209">
    <property type="term" value="P:protein polyubiquitination"/>
    <property type="evidence" value="ECO:0007669"/>
    <property type="project" value="InterPro"/>
</dbReference>
<dbReference type="Gene3D" id="3.90.1750.10">
    <property type="entry name" value="Hect, E3 ligase catalytic domains"/>
    <property type="match status" value="1"/>
</dbReference>
<dbReference type="GO" id="GO:0006511">
    <property type="term" value="P:ubiquitin-dependent protein catabolic process"/>
    <property type="evidence" value="ECO:0007669"/>
    <property type="project" value="TreeGrafter"/>
</dbReference>
<feature type="domain" description="HECT" evidence="8">
    <location>
        <begin position="793"/>
        <end position="1167"/>
    </location>
</feature>
<dbReference type="FunFam" id="3.30.2410.10:FF:000017">
    <property type="entry name" value="E3 ubiquitin-protein ligase UPL7"/>
    <property type="match status" value="1"/>
</dbReference>
<dbReference type="PROSITE" id="PS50237">
    <property type="entry name" value="HECT"/>
    <property type="match status" value="1"/>
</dbReference>
<dbReference type="InterPro" id="IPR000569">
    <property type="entry name" value="HECT_dom"/>
</dbReference>
<dbReference type="EMBL" id="WUBL01000011">
    <property type="protein sequence ID" value="KAF2971697.1"/>
    <property type="molecule type" value="Genomic_DNA"/>
</dbReference>
<keyword evidence="10" id="KW-1185">Reference proteome</keyword>
<feature type="compositionally biased region" description="Basic and acidic residues" evidence="7">
    <location>
        <begin position="682"/>
        <end position="695"/>
    </location>
</feature>
<evidence type="ECO:0000256" key="3">
    <source>
        <dbReference type="ARBA" id="ARBA00012485"/>
    </source>
</evidence>
<evidence type="ECO:0000256" key="6">
    <source>
        <dbReference type="PROSITE-ProRule" id="PRU00104"/>
    </source>
</evidence>
<accession>A0A7C8NBW5</accession>
<dbReference type="GO" id="GO:0061630">
    <property type="term" value="F:ubiquitin protein ligase activity"/>
    <property type="evidence" value="ECO:0007669"/>
    <property type="project" value="UniProtKB-EC"/>
</dbReference>
<dbReference type="InterPro" id="IPR044611">
    <property type="entry name" value="E3A/B/C-like"/>
</dbReference>
<evidence type="ECO:0000259" key="8">
    <source>
        <dbReference type="PROSITE" id="PS50237"/>
    </source>
</evidence>
<feature type="compositionally biased region" description="Polar residues" evidence="7">
    <location>
        <begin position="17"/>
        <end position="44"/>
    </location>
</feature>
<organism evidence="9 10">
    <name type="scientific">Xylaria multiplex</name>
    <dbReference type="NCBI Taxonomy" id="323545"/>
    <lineage>
        <taxon>Eukaryota</taxon>
        <taxon>Fungi</taxon>
        <taxon>Dikarya</taxon>
        <taxon>Ascomycota</taxon>
        <taxon>Pezizomycotina</taxon>
        <taxon>Sordariomycetes</taxon>
        <taxon>Xylariomycetidae</taxon>
        <taxon>Xylariales</taxon>
        <taxon>Xylariaceae</taxon>
        <taxon>Xylaria</taxon>
    </lineage>
</organism>
<dbReference type="AlphaFoldDB" id="A0A7C8NBW5"/>
<keyword evidence="4" id="KW-0808">Transferase</keyword>
<evidence type="ECO:0000313" key="9">
    <source>
        <dbReference type="EMBL" id="KAF2971697.1"/>
    </source>
</evidence>
<dbReference type="CDD" id="cd00078">
    <property type="entry name" value="HECTc"/>
    <property type="match status" value="1"/>
</dbReference>
<comment type="caution">
    <text evidence="9">The sequence shown here is derived from an EMBL/GenBank/DDBJ whole genome shotgun (WGS) entry which is preliminary data.</text>
</comment>
<dbReference type="Gene3D" id="3.30.2160.10">
    <property type="entry name" value="Hect, E3 ligase catalytic domain"/>
    <property type="match status" value="1"/>
</dbReference>
<dbReference type="PROSITE" id="PS50096">
    <property type="entry name" value="IQ"/>
    <property type="match status" value="1"/>
</dbReference>